<feature type="domain" description="Spondin-like TSP1" evidence="6">
    <location>
        <begin position="743"/>
        <end position="793"/>
    </location>
</feature>
<dbReference type="Pfam" id="PF00090">
    <property type="entry name" value="TSP_1"/>
    <property type="match status" value="2"/>
</dbReference>
<reference evidence="7" key="2">
    <citation type="submission" date="2020-06" db="EMBL/GenBank/DDBJ databases">
        <authorList>
            <person name="Sheffer M."/>
        </authorList>
    </citation>
    <scope>NUCLEOTIDE SEQUENCE</scope>
</reference>
<evidence type="ECO:0000256" key="5">
    <source>
        <dbReference type="SAM" id="Phobius"/>
    </source>
</evidence>
<feature type="compositionally biased region" description="Polar residues" evidence="4">
    <location>
        <begin position="1596"/>
        <end position="1611"/>
    </location>
</feature>
<dbReference type="GO" id="GO:0030036">
    <property type="term" value="P:actin cytoskeleton organization"/>
    <property type="evidence" value="ECO:0007669"/>
    <property type="project" value="TreeGrafter"/>
</dbReference>
<keyword evidence="2" id="KW-1015">Disulfide bond</keyword>
<evidence type="ECO:0000313" key="8">
    <source>
        <dbReference type="Proteomes" id="UP000807504"/>
    </source>
</evidence>
<evidence type="ECO:0000259" key="6">
    <source>
        <dbReference type="Pfam" id="PF19028"/>
    </source>
</evidence>
<feature type="domain" description="Spondin-like TSP1" evidence="6">
    <location>
        <begin position="1242"/>
        <end position="1296"/>
    </location>
</feature>
<proteinExistence type="predicted"/>
<dbReference type="PROSITE" id="PS50092">
    <property type="entry name" value="TSP1"/>
    <property type="match status" value="8"/>
</dbReference>
<gene>
    <name evidence="7" type="ORF">HNY73_014913</name>
</gene>
<dbReference type="EMBL" id="JABXBU010002072">
    <property type="protein sequence ID" value="KAF8778165.1"/>
    <property type="molecule type" value="Genomic_DNA"/>
</dbReference>
<dbReference type="PANTHER" id="PTHR11311">
    <property type="entry name" value="SPONDIN"/>
    <property type="match status" value="1"/>
</dbReference>
<feature type="transmembrane region" description="Helical" evidence="5">
    <location>
        <begin position="1539"/>
        <end position="1563"/>
    </location>
</feature>
<feature type="region of interest" description="Disordered" evidence="4">
    <location>
        <begin position="1591"/>
        <end position="1611"/>
    </location>
</feature>
<reference evidence="7" key="1">
    <citation type="journal article" date="2020" name="bioRxiv">
        <title>Chromosome-level reference genome of the European wasp spider Argiope bruennichi: a resource for studies on range expansion and evolutionary adaptation.</title>
        <authorList>
            <person name="Sheffer M.M."/>
            <person name="Hoppe A."/>
            <person name="Krehenwinkel H."/>
            <person name="Uhl G."/>
            <person name="Kuss A.W."/>
            <person name="Jensen L."/>
            <person name="Jensen C."/>
            <person name="Gillespie R.G."/>
            <person name="Hoff K.J."/>
            <person name="Prost S."/>
        </authorList>
    </citation>
    <scope>NUCLEOTIDE SEQUENCE</scope>
</reference>
<dbReference type="InterPro" id="IPR051418">
    <property type="entry name" value="Spondin/Thrombospondin_T1"/>
</dbReference>
<name>A0A8T0EV10_ARGBR</name>
<keyword evidence="5" id="KW-0812">Transmembrane</keyword>
<evidence type="ECO:0000313" key="7">
    <source>
        <dbReference type="EMBL" id="KAF8778165.1"/>
    </source>
</evidence>
<dbReference type="InterPro" id="IPR000884">
    <property type="entry name" value="TSP1_rpt"/>
</dbReference>
<keyword evidence="3" id="KW-0325">Glycoprotein</keyword>
<dbReference type="InterPro" id="IPR044004">
    <property type="entry name" value="TSP1_spondin_dom"/>
</dbReference>
<keyword evidence="8" id="KW-1185">Reference proteome</keyword>
<dbReference type="GO" id="GO:0005886">
    <property type="term" value="C:plasma membrane"/>
    <property type="evidence" value="ECO:0007669"/>
    <property type="project" value="TreeGrafter"/>
</dbReference>
<dbReference type="Gene3D" id="2.20.100.10">
    <property type="entry name" value="Thrombospondin type-1 (TSP1) repeat"/>
    <property type="match status" value="7"/>
</dbReference>
<dbReference type="FunFam" id="2.20.100.10:FF:000019">
    <property type="entry name" value="Thrombospondin type 1 domain containing 7A"/>
    <property type="match status" value="1"/>
</dbReference>
<dbReference type="InterPro" id="IPR036383">
    <property type="entry name" value="TSP1_rpt_sf"/>
</dbReference>
<dbReference type="SMART" id="SM00209">
    <property type="entry name" value="TSP1"/>
    <property type="match status" value="14"/>
</dbReference>
<dbReference type="Pfam" id="PF19028">
    <property type="entry name" value="TSP1_spondin"/>
    <property type="match status" value="4"/>
</dbReference>
<dbReference type="PANTHER" id="PTHR11311:SF30">
    <property type="entry name" value="SPONDIN-LIKE TSP1 DOMAIN-CONTAINING PROTEIN"/>
    <property type="match status" value="1"/>
</dbReference>
<dbReference type="SUPFAM" id="SSF82895">
    <property type="entry name" value="TSP-1 type 1 repeat"/>
    <property type="match status" value="13"/>
</dbReference>
<keyword evidence="5" id="KW-1133">Transmembrane helix</keyword>
<comment type="caution">
    <text evidence="7">The sequence shown here is derived from an EMBL/GenBank/DDBJ whole genome shotgun (WGS) entry which is preliminary data.</text>
</comment>
<evidence type="ECO:0000256" key="2">
    <source>
        <dbReference type="ARBA" id="ARBA00023157"/>
    </source>
</evidence>
<protein>
    <submittedName>
        <fullName evidence="7">Thrombospondin type-1 domain-containing protein like</fullName>
    </submittedName>
</protein>
<organism evidence="7 8">
    <name type="scientific">Argiope bruennichi</name>
    <name type="common">Wasp spider</name>
    <name type="synonym">Aranea bruennichi</name>
    <dbReference type="NCBI Taxonomy" id="94029"/>
    <lineage>
        <taxon>Eukaryota</taxon>
        <taxon>Metazoa</taxon>
        <taxon>Ecdysozoa</taxon>
        <taxon>Arthropoda</taxon>
        <taxon>Chelicerata</taxon>
        <taxon>Arachnida</taxon>
        <taxon>Araneae</taxon>
        <taxon>Araneomorphae</taxon>
        <taxon>Entelegynae</taxon>
        <taxon>Araneoidea</taxon>
        <taxon>Araneidae</taxon>
        <taxon>Argiope</taxon>
    </lineage>
</organism>
<keyword evidence="5" id="KW-0472">Membrane</keyword>
<evidence type="ECO:0000256" key="1">
    <source>
        <dbReference type="ARBA" id="ARBA00022729"/>
    </source>
</evidence>
<feature type="domain" description="Spondin-like TSP1" evidence="6">
    <location>
        <begin position="997"/>
        <end position="1048"/>
    </location>
</feature>
<accession>A0A8T0EV10</accession>
<feature type="domain" description="Spondin-like TSP1" evidence="6">
    <location>
        <begin position="502"/>
        <end position="555"/>
    </location>
</feature>
<sequence length="1611" mass="181171">MGTKSCGLIASSPELQDSGSETSDSRSLNVGTGNGSFMLSESQTIENSLKFFPNMKKLLDEFIVLMISHLFAFHFLLHLSEGFSDINAVSYTWKTKPWSSCFSRVRCGEGYRQRKIVCQDSFNFMVAESNCDESKKPPIIDQCFRVCDKHKGMLRWRIGAWSSCIPTESMPTTSCIGTSIAGVAHRKVSCAFGSTQKTVDNSACEHFWDKPESEMACSLDCPQNCIVAKRNISCTSSNCPASTSLNKVVMEVVVAPTDKGIPCPEHLDDPVCPSASLYGECNDTQVQRKKYLLKIGEWSPCQPTEDNYVNRFQPDKEIQISLKPIIGVSQRNITCITDEGAVMDLSFCIIEEIPIQERRCVVPVDCSVSPWSEWRVKREGCITSDGKVIPEIRTRSRRLVQMPVGSGSEPCPPLYEERNVSQDLPSCYKYQWLPLEWSSCEVRLHGFHGEVTIIRPTCGNGLQYRNLTCVRAVDVVPVSDENCREPRPSTVQRCEVPCRRDCQVSHWSRWGPCSFTNKKNFYEQKGYRIRERSIIVNPSNGGRPCPHLQERDACFEIELFNWQYGSWGNCTLQDPQATCGPGNRTRNKTCVKLSGAHLDDYVCDRHHHAFVSEFCRIPCPDDCVLSEWSDWTTCSLPCTDKDEGQHSRNRTFLAVAGTGRPCWALTEEKDTCNSFLCTPVRWVAEDWGPCLPLQGGGRSCGPGIQRREVVCMGENGIIKDHRCKYLQKPDTEKSCHLSCPVDCAMTNFSDWSSCEADCDKDAIQYKHRFVIQSPKYGGKPCPGALLEERLCTKALETACLRQRSNAKPAYQWNTSSWSECRIPAKNQSCGMGFQVRNVSCLDENDREVEPHYCLTEIAGNTTFVPSALRSCEITCSTGCVLTTWSAWSPCGYSYDSRRFRRRELVDSLWTNNDCTATFKLVEEEKCPGIPESSGQSENHWLSCIVEESNVTTVNGQRLKHDCGRGYRYKFDMQVNAETGTGPGLQRDMCFVDCPLDCQMSEWSEWSECNVPCGRGFRERRREILVPANALGRPCPETINNTEIQKDECHIICANFHWLAGGWSRCILNNTEADCGDGMQYRSVRCLDKWTEEEVEDSKCDPLLKPSSISSCRLHCPGECVVSPWTITKKCSEPCSKENYLEMRRTVLRQPNSTADPCPPLIFRTHCILNETCHEHDFVPQPWGSCVLAEGALCGEGVQKRPAQCMRSDGRQVDAVQCEKNHKSLSSNEPMSKPCYIDCPVDCVLSDWSAWNESSCSPCGQPGVMTRTRYVLQKPSDAGQPCSPELEQKKPCPFKACYHWKHSEWSPCDLEYGDCGYGVRRRLVECIRYDGLQVDKMFCLTLNLTFPTDNWLDPSWLILAQEDSQEEQMCHIPCPGDCVVSEWSPWSHCHRNCRSGQKVGYQTSSRKILFSSSQESNSCPIKLWRTRPCWSNDCNFFRWRLKNASLICEGRDGTIVEAAGCIAESPPCEYWCNKLGGTCNASTGLCRCTANGAFQGALLPGPSSSPCSPTGKGPHPPANHSAPTSEIRLMYYPDDSQVSFWMYAMISIGTAFVIFVAVTVYLMCRSSLRQRSVSVERQPSVRRRVNASRQISDHCNTDGLPNSTGNNCTHHN</sequence>
<keyword evidence="1" id="KW-0732">Signal</keyword>
<dbReference type="Proteomes" id="UP000807504">
    <property type="component" value="Unassembled WGS sequence"/>
</dbReference>
<evidence type="ECO:0000256" key="3">
    <source>
        <dbReference type="ARBA" id="ARBA00023180"/>
    </source>
</evidence>
<dbReference type="Pfam" id="PF19030">
    <property type="entry name" value="TSP1_ADAMTS"/>
    <property type="match status" value="4"/>
</dbReference>
<evidence type="ECO:0000256" key="4">
    <source>
        <dbReference type="SAM" id="MobiDB-lite"/>
    </source>
</evidence>